<gene>
    <name evidence="2" type="ORF">PLEPLA_LOCUS638</name>
</gene>
<name>A0A9N7TH18_PLEPL</name>
<dbReference type="EMBL" id="CADEAL010000026">
    <property type="protein sequence ID" value="CAB1412942.1"/>
    <property type="molecule type" value="Genomic_DNA"/>
</dbReference>
<sequence length="197" mass="21428">MEIHLDRKELLLLPGKDSPTHDLTITFDNSVLTPTQTAIGTWAAQVVVQALVISHLDYCSTLLAGLPASAIRPLQLIQNAAAPLPVHSALPIGLMLPHCEVITHQNHDCLLSWLLNGGMSSHRHQDIRNAPVRIRIYKLNQADMHPGVGHPQLCSGSLNSVVQTAHTRSGPRDSAPTHSLREMHSEIRARSCEAAGQ</sequence>
<comment type="caution">
    <text evidence="2">The sequence shown here is derived from an EMBL/GenBank/DDBJ whole genome shotgun (WGS) entry which is preliminary data.</text>
</comment>
<reference evidence="2" key="1">
    <citation type="submission" date="2020-03" db="EMBL/GenBank/DDBJ databases">
        <authorList>
            <person name="Weist P."/>
        </authorList>
    </citation>
    <scope>NUCLEOTIDE SEQUENCE</scope>
</reference>
<evidence type="ECO:0000313" key="2">
    <source>
        <dbReference type="EMBL" id="CAB1412942.1"/>
    </source>
</evidence>
<evidence type="ECO:0000313" key="3">
    <source>
        <dbReference type="Proteomes" id="UP001153269"/>
    </source>
</evidence>
<evidence type="ECO:0000256" key="1">
    <source>
        <dbReference type="SAM" id="MobiDB-lite"/>
    </source>
</evidence>
<feature type="region of interest" description="Disordered" evidence="1">
    <location>
        <begin position="162"/>
        <end position="183"/>
    </location>
</feature>
<protein>
    <submittedName>
        <fullName evidence="2">Uncharacterized protein</fullName>
    </submittedName>
</protein>
<proteinExistence type="predicted"/>
<dbReference type="AlphaFoldDB" id="A0A9N7TH18"/>
<accession>A0A9N7TH18</accession>
<keyword evidence="3" id="KW-1185">Reference proteome</keyword>
<dbReference type="Proteomes" id="UP001153269">
    <property type="component" value="Unassembled WGS sequence"/>
</dbReference>
<organism evidence="2 3">
    <name type="scientific">Pleuronectes platessa</name>
    <name type="common">European plaice</name>
    <dbReference type="NCBI Taxonomy" id="8262"/>
    <lineage>
        <taxon>Eukaryota</taxon>
        <taxon>Metazoa</taxon>
        <taxon>Chordata</taxon>
        <taxon>Craniata</taxon>
        <taxon>Vertebrata</taxon>
        <taxon>Euteleostomi</taxon>
        <taxon>Actinopterygii</taxon>
        <taxon>Neopterygii</taxon>
        <taxon>Teleostei</taxon>
        <taxon>Neoteleostei</taxon>
        <taxon>Acanthomorphata</taxon>
        <taxon>Carangaria</taxon>
        <taxon>Pleuronectiformes</taxon>
        <taxon>Pleuronectoidei</taxon>
        <taxon>Pleuronectidae</taxon>
        <taxon>Pleuronectes</taxon>
    </lineage>
</organism>